<dbReference type="Gene3D" id="1.10.4080.10">
    <property type="entry name" value="ADP-ribosylation/Crystallin J1"/>
    <property type="match status" value="1"/>
</dbReference>
<dbReference type="PANTHER" id="PTHR16222">
    <property type="entry name" value="ADP-RIBOSYLGLYCOHYDROLASE"/>
    <property type="match status" value="1"/>
</dbReference>
<dbReference type="PANTHER" id="PTHR16222:SF12">
    <property type="entry name" value="ADP-RIBOSYLGLYCOHYDROLASE-RELATED"/>
    <property type="match status" value="1"/>
</dbReference>
<name>A0ABT2ZFF7_9RHOB</name>
<dbReference type="EMBL" id="JAOWKY010000004">
    <property type="protein sequence ID" value="MCV2869867.1"/>
    <property type="molecule type" value="Genomic_DNA"/>
</dbReference>
<sequence>MVDATGSWQLHDTADPEALEGKFERNRHLLPAFAADAPEDEYLPELNEAKALDRAQGCLLGLAVGEAIGSAVEYLPRDGFDEVTGPAGGGPLDITAGEWTDGMAMALCLARTMIATGTVEQYDFMQRLQAWLTAGENTVHGKCVAIGDTTRTAIESFIETDEPSAGLQDPDSAGNGSLIRLAPLAILAARHAEIARFLSSKQSRATHATHECLDACELFTAQLVDALNGADKAKALRPRVMQLAPNSLAINGGEFKEKSREDVRSSAYVIDTLDAALWAIWTTDTFDEAVLRAANLGGDAAGVAAVAGQLAGALYGFRSIPTEWRDCVAMGDDIKDLSAKLLTMSATAF</sequence>
<dbReference type="RefSeq" id="WP_263735542.1">
    <property type="nucleotide sequence ID" value="NZ_JAOWKY010000004.1"/>
</dbReference>
<dbReference type="Pfam" id="PF03747">
    <property type="entry name" value="ADP_ribosyl_GH"/>
    <property type="match status" value="1"/>
</dbReference>
<organism evidence="1 2">
    <name type="scientific">Albidovulum marisflavi</name>
    <dbReference type="NCBI Taxonomy" id="2984159"/>
    <lineage>
        <taxon>Bacteria</taxon>
        <taxon>Pseudomonadati</taxon>
        <taxon>Pseudomonadota</taxon>
        <taxon>Alphaproteobacteria</taxon>
        <taxon>Rhodobacterales</taxon>
        <taxon>Paracoccaceae</taxon>
        <taxon>Albidovulum</taxon>
    </lineage>
</organism>
<dbReference type="InterPro" id="IPR005502">
    <property type="entry name" value="Ribosyl_crysJ1"/>
</dbReference>
<dbReference type="SUPFAM" id="SSF101478">
    <property type="entry name" value="ADP-ribosylglycohydrolase"/>
    <property type="match status" value="1"/>
</dbReference>
<evidence type="ECO:0000313" key="2">
    <source>
        <dbReference type="Proteomes" id="UP001652542"/>
    </source>
</evidence>
<accession>A0ABT2ZFF7</accession>
<reference evidence="1 2" key="1">
    <citation type="submission" date="2022-10" db="EMBL/GenBank/DDBJ databases">
        <title>Defluviimonas sp. nov., isolated from ocean surface water.</title>
        <authorList>
            <person name="He W."/>
            <person name="Wang L."/>
            <person name="Zhang D.-F."/>
        </authorList>
    </citation>
    <scope>NUCLEOTIDE SEQUENCE [LARGE SCALE GENOMIC DNA]</scope>
    <source>
        <strain evidence="1 2">WL0002</strain>
    </source>
</reference>
<comment type="caution">
    <text evidence="1">The sequence shown here is derived from an EMBL/GenBank/DDBJ whole genome shotgun (WGS) entry which is preliminary data.</text>
</comment>
<proteinExistence type="predicted"/>
<dbReference type="Proteomes" id="UP001652542">
    <property type="component" value="Unassembled WGS sequence"/>
</dbReference>
<keyword evidence="2" id="KW-1185">Reference proteome</keyword>
<gene>
    <name evidence="1" type="ORF">OEW28_14630</name>
</gene>
<evidence type="ECO:0000313" key="1">
    <source>
        <dbReference type="EMBL" id="MCV2869867.1"/>
    </source>
</evidence>
<protein>
    <submittedName>
        <fullName evidence="1">ADP-ribosylglycohydrolase family protein</fullName>
    </submittedName>
</protein>
<dbReference type="InterPro" id="IPR036705">
    <property type="entry name" value="Ribosyl_crysJ1_sf"/>
</dbReference>
<dbReference type="InterPro" id="IPR050792">
    <property type="entry name" value="ADP-ribosylglycohydrolase"/>
</dbReference>